<evidence type="ECO:0000313" key="1">
    <source>
        <dbReference type="EMBL" id="BES80471.1"/>
    </source>
</evidence>
<dbReference type="RefSeq" id="WP_338250743.1">
    <property type="nucleotide sequence ID" value="NZ_AP028907.1"/>
</dbReference>
<dbReference type="Proteomes" id="UP001341135">
    <property type="component" value="Chromosome"/>
</dbReference>
<accession>A0ABN6ZJN5</accession>
<name>A0ABN6ZJN5_9CREN</name>
<sequence length="44" mass="4990">MALAVLFTYKALKEAATDPIWSLIYILISLEYLTETPTLSTKKQ</sequence>
<organism evidence="1 2">
    <name type="scientific">Pyrodictium abyssi</name>
    <dbReference type="NCBI Taxonomy" id="54256"/>
    <lineage>
        <taxon>Archaea</taxon>
        <taxon>Thermoproteota</taxon>
        <taxon>Thermoprotei</taxon>
        <taxon>Desulfurococcales</taxon>
        <taxon>Pyrodictiaceae</taxon>
        <taxon>Pyrodictium</taxon>
    </lineage>
</organism>
<gene>
    <name evidence="1" type="ORF">PABY_00380</name>
</gene>
<proteinExistence type="predicted"/>
<evidence type="ECO:0000313" key="2">
    <source>
        <dbReference type="Proteomes" id="UP001341135"/>
    </source>
</evidence>
<dbReference type="EMBL" id="AP028907">
    <property type="protein sequence ID" value="BES80471.1"/>
    <property type="molecule type" value="Genomic_DNA"/>
</dbReference>
<dbReference type="GeneID" id="89288063"/>
<keyword evidence="2" id="KW-1185">Reference proteome</keyword>
<reference evidence="1 2" key="1">
    <citation type="submission" date="2023-09" db="EMBL/GenBank/DDBJ databases">
        <title>Pyrofollis japonicus gen. nov. sp. nov., a novel member of the family Pyrodictiaceae isolated from the Iheya North hydrothermal field.</title>
        <authorList>
            <person name="Miyazaki U."/>
            <person name="Sanari M."/>
            <person name="Tame A."/>
            <person name="Kitajima M."/>
            <person name="Okamoto A."/>
            <person name="Sawayama S."/>
            <person name="Miyazaki J."/>
            <person name="Takai K."/>
            <person name="Nakagawa S."/>
        </authorList>
    </citation>
    <scope>NUCLEOTIDE SEQUENCE [LARGE SCALE GENOMIC DNA]</scope>
    <source>
        <strain evidence="1 2">AV2</strain>
    </source>
</reference>
<protein>
    <submittedName>
        <fullName evidence="1">Uncharacterized protein</fullName>
    </submittedName>
</protein>